<keyword evidence="2" id="KW-0238">DNA-binding</keyword>
<gene>
    <name evidence="2" type="ORF">AF332_06960</name>
</gene>
<dbReference type="Proteomes" id="UP000037109">
    <property type="component" value="Unassembled WGS sequence"/>
</dbReference>
<organism evidence="2 3">
    <name type="scientific">Sporosarcina globispora</name>
    <name type="common">Bacillus globisporus</name>
    <dbReference type="NCBI Taxonomy" id="1459"/>
    <lineage>
        <taxon>Bacteria</taxon>
        <taxon>Bacillati</taxon>
        <taxon>Bacillota</taxon>
        <taxon>Bacilli</taxon>
        <taxon>Bacillales</taxon>
        <taxon>Caryophanaceae</taxon>
        <taxon>Sporosarcina</taxon>
    </lineage>
</organism>
<dbReference type="EMBL" id="LGUF01000007">
    <property type="protein sequence ID" value="KON86583.1"/>
    <property type="molecule type" value="Genomic_DNA"/>
</dbReference>
<evidence type="ECO:0000313" key="3">
    <source>
        <dbReference type="Proteomes" id="UP000037109"/>
    </source>
</evidence>
<dbReference type="SUPFAM" id="SSF46955">
    <property type="entry name" value="Putative DNA-binding domain"/>
    <property type="match status" value="1"/>
</dbReference>
<dbReference type="InterPro" id="IPR036388">
    <property type="entry name" value="WH-like_DNA-bd_sf"/>
</dbReference>
<dbReference type="NCBIfam" id="TIGR01764">
    <property type="entry name" value="excise"/>
    <property type="match status" value="1"/>
</dbReference>
<dbReference type="Pfam" id="PF12728">
    <property type="entry name" value="HTH_17"/>
    <property type="match status" value="1"/>
</dbReference>
<dbReference type="Gene3D" id="1.10.10.10">
    <property type="entry name" value="Winged helix-like DNA-binding domain superfamily/Winged helix DNA-binding domain"/>
    <property type="match status" value="1"/>
</dbReference>
<dbReference type="RefSeq" id="WP_053433947.1">
    <property type="nucleotide sequence ID" value="NZ_LGUF01000007.1"/>
</dbReference>
<keyword evidence="3" id="KW-1185">Reference proteome</keyword>
<proteinExistence type="predicted"/>
<sequence>MQLKNLIRQEHLQVQRKTLTAQEVADYIGVHIDTIYTMVREKQIPHFRVRRRIFFSMETINAWMRDQEQKSLEAM</sequence>
<reference evidence="3" key="1">
    <citation type="submission" date="2015-07" db="EMBL/GenBank/DDBJ databases">
        <title>Fjat-10036 dsm4.</title>
        <authorList>
            <person name="Liu B."/>
            <person name="Wang J."/>
            <person name="Zhu Y."/>
            <person name="Liu G."/>
            <person name="Chen Q."/>
            <person name="Chen Z."/>
            <person name="Lan J."/>
            <person name="Che J."/>
            <person name="Ge C."/>
            <person name="Shi H."/>
            <person name="Pan Z."/>
            <person name="Liu X."/>
        </authorList>
    </citation>
    <scope>NUCLEOTIDE SEQUENCE [LARGE SCALE GENOMIC DNA]</scope>
    <source>
        <strain evidence="3">DSM 4</strain>
    </source>
</reference>
<evidence type="ECO:0000259" key="1">
    <source>
        <dbReference type="Pfam" id="PF12728"/>
    </source>
</evidence>
<dbReference type="InterPro" id="IPR010093">
    <property type="entry name" value="SinI_DNA-bd"/>
</dbReference>
<accession>A0A0M0GA07</accession>
<dbReference type="OrthoDB" id="515428at2"/>
<evidence type="ECO:0000313" key="2">
    <source>
        <dbReference type="EMBL" id="KON86583.1"/>
    </source>
</evidence>
<feature type="domain" description="Helix-turn-helix" evidence="1">
    <location>
        <begin position="19"/>
        <end position="67"/>
    </location>
</feature>
<dbReference type="PATRIC" id="fig|1459.3.peg.1494"/>
<protein>
    <submittedName>
        <fullName evidence="2">DNA-binding protein</fullName>
    </submittedName>
</protein>
<dbReference type="InterPro" id="IPR009061">
    <property type="entry name" value="DNA-bd_dom_put_sf"/>
</dbReference>
<dbReference type="AlphaFoldDB" id="A0A0M0GA07"/>
<dbReference type="GO" id="GO:0003677">
    <property type="term" value="F:DNA binding"/>
    <property type="evidence" value="ECO:0007669"/>
    <property type="project" value="UniProtKB-KW"/>
</dbReference>
<comment type="caution">
    <text evidence="2">The sequence shown here is derived from an EMBL/GenBank/DDBJ whole genome shotgun (WGS) entry which is preliminary data.</text>
</comment>
<name>A0A0M0GA07_SPOGL</name>
<dbReference type="STRING" id="1459.AF332_06960"/>
<dbReference type="InterPro" id="IPR041657">
    <property type="entry name" value="HTH_17"/>
</dbReference>